<reference evidence="1" key="1">
    <citation type="submission" date="2022-10" db="EMBL/GenBank/DDBJ databases">
        <authorList>
            <person name="Chen Y."/>
            <person name="Dougan E. K."/>
            <person name="Chan C."/>
            <person name="Rhodes N."/>
            <person name="Thang M."/>
        </authorList>
    </citation>
    <scope>NUCLEOTIDE SEQUENCE</scope>
</reference>
<gene>
    <name evidence="1" type="ORF">C1SCF055_LOCUS27690</name>
</gene>
<comment type="caution">
    <text evidence="1">The sequence shown here is derived from an EMBL/GenBank/DDBJ whole genome shotgun (WGS) entry which is preliminary data.</text>
</comment>
<evidence type="ECO:0000313" key="3">
    <source>
        <dbReference type="Proteomes" id="UP001152797"/>
    </source>
</evidence>
<accession>A0A9P1D2A2</accession>
<reference evidence="2" key="2">
    <citation type="submission" date="2024-04" db="EMBL/GenBank/DDBJ databases">
        <authorList>
            <person name="Chen Y."/>
            <person name="Shah S."/>
            <person name="Dougan E. K."/>
            <person name="Thang M."/>
            <person name="Chan C."/>
        </authorList>
    </citation>
    <scope>NUCLEOTIDE SEQUENCE [LARGE SCALE GENOMIC DNA]</scope>
</reference>
<keyword evidence="3" id="KW-1185">Reference proteome</keyword>
<dbReference type="EMBL" id="CAMXCT010002979">
    <property type="protein sequence ID" value="CAI4001665.1"/>
    <property type="molecule type" value="Genomic_DNA"/>
</dbReference>
<dbReference type="AlphaFoldDB" id="A0A9P1D2A2"/>
<dbReference type="EMBL" id="CAMXCT030002979">
    <property type="protein sequence ID" value="CAL4788977.1"/>
    <property type="molecule type" value="Genomic_DNA"/>
</dbReference>
<evidence type="ECO:0000313" key="2">
    <source>
        <dbReference type="EMBL" id="CAL1155040.1"/>
    </source>
</evidence>
<proteinExistence type="predicted"/>
<name>A0A9P1D2A2_9DINO</name>
<sequence length="114" mass="12837">MRADIFHASSLLLKYGEYSEANLTHEVSRLLSEKTNLTEALGVSAQLGSVMQATYEEMMESGVFEMKSKGNDRSRHDWGRHRRLFIIMCCGVCMAVPFRKAKVHKMRAAVVPSA</sequence>
<dbReference type="Proteomes" id="UP001152797">
    <property type="component" value="Unassembled WGS sequence"/>
</dbReference>
<evidence type="ECO:0000313" key="1">
    <source>
        <dbReference type="EMBL" id="CAI4001665.1"/>
    </source>
</evidence>
<protein>
    <submittedName>
        <fullName evidence="1">Uncharacterized protein</fullName>
    </submittedName>
</protein>
<organism evidence="1">
    <name type="scientific">Cladocopium goreaui</name>
    <dbReference type="NCBI Taxonomy" id="2562237"/>
    <lineage>
        <taxon>Eukaryota</taxon>
        <taxon>Sar</taxon>
        <taxon>Alveolata</taxon>
        <taxon>Dinophyceae</taxon>
        <taxon>Suessiales</taxon>
        <taxon>Symbiodiniaceae</taxon>
        <taxon>Cladocopium</taxon>
    </lineage>
</organism>
<dbReference type="EMBL" id="CAMXCT020002979">
    <property type="protein sequence ID" value="CAL1155040.1"/>
    <property type="molecule type" value="Genomic_DNA"/>
</dbReference>